<evidence type="ECO:0000313" key="6">
    <source>
        <dbReference type="Proteomes" id="UP001056610"/>
    </source>
</evidence>
<name>A0ABY4QKW8_9MYCO</name>
<proteinExistence type="predicted"/>
<gene>
    <name evidence="5" type="ORF">M5I08_23550</name>
</gene>
<feature type="transmembrane region" description="Helical" evidence="4">
    <location>
        <begin position="81"/>
        <end position="104"/>
    </location>
</feature>
<feature type="compositionally biased region" description="Basic and acidic residues" evidence="3">
    <location>
        <begin position="19"/>
        <end position="29"/>
    </location>
</feature>
<dbReference type="RefSeq" id="WP_219068149.1">
    <property type="nucleotide sequence ID" value="NZ_CAJUXY010000031.1"/>
</dbReference>
<dbReference type="EMBL" id="CP097320">
    <property type="protein sequence ID" value="UQX10882.1"/>
    <property type="molecule type" value="Genomic_DNA"/>
</dbReference>
<reference evidence="5" key="1">
    <citation type="submission" date="2022-05" db="EMBL/GenBank/DDBJ databases">
        <title>A methanotrophic Mycobacterium dominates a cave microbial ecosystem.</title>
        <authorList>
            <person name="Van Spanning R.J.M."/>
            <person name="Guan Q."/>
            <person name="Melkonian C."/>
            <person name="Gallant J."/>
            <person name="Polerecky L."/>
            <person name="Flot J.-F."/>
            <person name="Brandt B.W."/>
            <person name="Braster M."/>
            <person name="Iturbe Espinoza P."/>
            <person name="Aerts J."/>
            <person name="Meima-Franke M."/>
            <person name="Piersma S.R."/>
            <person name="Bunduc C."/>
            <person name="Ummels R."/>
            <person name="Pain A."/>
            <person name="Fleming E.J."/>
            <person name="van der Wel N."/>
            <person name="Gherman V.D."/>
            <person name="Sarbu S.M."/>
            <person name="Bodelier P.L.E."/>
            <person name="Bitter W."/>
        </authorList>
    </citation>
    <scope>NUCLEOTIDE SEQUENCE</scope>
    <source>
        <strain evidence="5">Sulfur Cave</strain>
    </source>
</reference>
<comment type="subcellular location">
    <subcellularLocation>
        <location evidence="1">Membrane</location>
    </subcellularLocation>
</comment>
<accession>A0ABY4QKW8</accession>
<dbReference type="PANTHER" id="PTHR37042">
    <property type="entry name" value="OUTER MEMBRANE PROTEIN RV1973"/>
    <property type="match status" value="1"/>
</dbReference>
<evidence type="ECO:0000256" key="1">
    <source>
        <dbReference type="ARBA" id="ARBA00004370"/>
    </source>
</evidence>
<dbReference type="PANTHER" id="PTHR37042:SF4">
    <property type="entry name" value="OUTER MEMBRANE PROTEIN RV1973"/>
    <property type="match status" value="1"/>
</dbReference>
<organism evidence="5 6">
    <name type="scientific">Candidatus Mycobacterium methanotrophicum</name>
    <dbReference type="NCBI Taxonomy" id="2943498"/>
    <lineage>
        <taxon>Bacteria</taxon>
        <taxon>Bacillati</taxon>
        <taxon>Actinomycetota</taxon>
        <taxon>Actinomycetes</taxon>
        <taxon>Mycobacteriales</taxon>
        <taxon>Mycobacteriaceae</taxon>
        <taxon>Mycobacterium</taxon>
    </lineage>
</organism>
<evidence type="ECO:0000256" key="4">
    <source>
        <dbReference type="SAM" id="Phobius"/>
    </source>
</evidence>
<protein>
    <submittedName>
        <fullName evidence="5">Mammalian cell entry protein</fullName>
    </submittedName>
</protein>
<keyword evidence="2 4" id="KW-0472">Membrane</keyword>
<feature type="region of interest" description="Disordered" evidence="3">
    <location>
        <begin position="1"/>
        <end position="72"/>
    </location>
</feature>
<evidence type="ECO:0000313" key="5">
    <source>
        <dbReference type="EMBL" id="UQX10882.1"/>
    </source>
</evidence>
<sequence>MEDQQPCPGGLTDEAPDEAGERPRERDDAATGSADASIDGAEVDRTADDGTSTSAADEAAAEESAASDDAVAPAKRRTGRWLALVAGVSAALLVGSAAFAGAALQPYLADRALVATKLEIVQTAVNAITALWNYTPENMDTLADRASTYLSGDLEADYRKFIDAIAATNKQAKVTDSTVITGAAVESLNSPEATVVVYTNTTATSAAAKSIPWLKYLSYRIFMRRGHDRWLVTRMTTITSFDLTPKL</sequence>
<keyword evidence="6" id="KW-1185">Reference proteome</keyword>
<evidence type="ECO:0000256" key="3">
    <source>
        <dbReference type="SAM" id="MobiDB-lite"/>
    </source>
</evidence>
<feature type="compositionally biased region" description="Low complexity" evidence="3">
    <location>
        <begin position="49"/>
        <end position="72"/>
    </location>
</feature>
<evidence type="ECO:0000256" key="2">
    <source>
        <dbReference type="ARBA" id="ARBA00023136"/>
    </source>
</evidence>
<keyword evidence="4" id="KW-0812">Transmembrane</keyword>
<keyword evidence="4" id="KW-1133">Transmembrane helix</keyword>
<dbReference type="Proteomes" id="UP001056610">
    <property type="component" value="Chromosome"/>
</dbReference>